<dbReference type="Pfam" id="PF22817">
    <property type="entry name" value="ApeP-like"/>
    <property type="match status" value="1"/>
</dbReference>
<dbReference type="EMBL" id="CP025120">
    <property type="protein sequence ID" value="AUD79965.1"/>
    <property type="molecule type" value="Genomic_DNA"/>
</dbReference>
<keyword evidence="2" id="KW-1185">Reference proteome</keyword>
<dbReference type="RefSeq" id="WP_106647823.1">
    <property type="nucleotide sequence ID" value="NZ_BMGO01000001.1"/>
</dbReference>
<proteinExistence type="predicted"/>
<dbReference type="InterPro" id="IPR029069">
    <property type="entry name" value="HotDog_dom_sf"/>
</dbReference>
<dbReference type="InterPro" id="IPR016776">
    <property type="entry name" value="ApeP-like_dehydratase"/>
</dbReference>
<name>A0A2K9A825_9GAMM</name>
<evidence type="ECO:0000313" key="1">
    <source>
        <dbReference type="EMBL" id="AUD79965.1"/>
    </source>
</evidence>
<sequence>MQSIEAQKPIILSKPVSEFVPHSAPMVLIDRVVDFDQSSLVAEFSVSPDSRFYQTDIAGIESWVGVEYMAQAIAALAGIRAFLVNQPVNLGFLLGTRKLELFQKQFNNNQTYTVQIKELYMDDSGLGSFDCSIMHNDHYVCSAKLNVFETSDQNKLLN</sequence>
<dbReference type="CDD" id="cd01289">
    <property type="entry name" value="FabA_like"/>
    <property type="match status" value="1"/>
</dbReference>
<dbReference type="OrthoDB" id="9800188at2"/>
<dbReference type="PIRSF" id="PIRSF020565">
    <property type="entry name" value="3Ho_Ac_ACP_DH_prd"/>
    <property type="match status" value="1"/>
</dbReference>
<dbReference type="KEGG" id="kpd:CW740_12155"/>
<dbReference type="SUPFAM" id="SSF54637">
    <property type="entry name" value="Thioesterase/thiol ester dehydrase-isomerase"/>
    <property type="match status" value="1"/>
</dbReference>
<dbReference type="Gene3D" id="3.10.129.10">
    <property type="entry name" value="Hotdog Thioesterase"/>
    <property type="match status" value="1"/>
</dbReference>
<accession>A0A2K9A825</accession>
<gene>
    <name evidence="1" type="ORF">CW740_12155</name>
</gene>
<reference evidence="1 2" key="1">
    <citation type="submission" date="2017-12" db="EMBL/GenBank/DDBJ databases">
        <title>Kangiella profundi FT102 completed genome.</title>
        <authorList>
            <person name="Xu J."/>
            <person name="Wang J."/>
            <person name="Lu Y."/>
        </authorList>
    </citation>
    <scope>NUCLEOTIDE SEQUENCE [LARGE SCALE GENOMIC DNA]</scope>
    <source>
        <strain evidence="1 2">FT102</strain>
    </source>
</reference>
<dbReference type="Proteomes" id="UP000232693">
    <property type="component" value="Chromosome"/>
</dbReference>
<evidence type="ECO:0000313" key="2">
    <source>
        <dbReference type="Proteomes" id="UP000232693"/>
    </source>
</evidence>
<dbReference type="AlphaFoldDB" id="A0A2K9A825"/>
<organism evidence="1 2">
    <name type="scientific">Kangiella profundi</name>
    <dbReference type="NCBI Taxonomy" id="1561924"/>
    <lineage>
        <taxon>Bacteria</taxon>
        <taxon>Pseudomonadati</taxon>
        <taxon>Pseudomonadota</taxon>
        <taxon>Gammaproteobacteria</taxon>
        <taxon>Kangiellales</taxon>
        <taxon>Kangiellaceae</taxon>
        <taxon>Kangiella</taxon>
    </lineage>
</organism>
<protein>
    <submittedName>
        <fullName evidence="1">3-hydroxyacyl-ACP dehydratase</fullName>
    </submittedName>
</protein>